<evidence type="ECO:0008006" key="3">
    <source>
        <dbReference type="Google" id="ProtNLM"/>
    </source>
</evidence>
<dbReference type="Proteomes" id="UP001189429">
    <property type="component" value="Unassembled WGS sequence"/>
</dbReference>
<dbReference type="EMBL" id="CAUYUJ010014882">
    <property type="protein sequence ID" value="CAK0847208.1"/>
    <property type="molecule type" value="Genomic_DNA"/>
</dbReference>
<keyword evidence="2" id="KW-1185">Reference proteome</keyword>
<accession>A0ABN9TMD1</accession>
<gene>
    <name evidence="1" type="ORF">PCOR1329_LOCUS40484</name>
</gene>
<name>A0ABN9TMD1_9DINO</name>
<comment type="caution">
    <text evidence="1">The sequence shown here is derived from an EMBL/GenBank/DDBJ whole genome shotgun (WGS) entry which is preliminary data.</text>
</comment>
<evidence type="ECO:0000313" key="1">
    <source>
        <dbReference type="EMBL" id="CAK0847208.1"/>
    </source>
</evidence>
<reference evidence="1" key="1">
    <citation type="submission" date="2023-10" db="EMBL/GenBank/DDBJ databases">
        <authorList>
            <person name="Chen Y."/>
            <person name="Shah S."/>
            <person name="Dougan E. K."/>
            <person name="Thang M."/>
            <person name="Chan C."/>
        </authorList>
    </citation>
    <scope>NUCLEOTIDE SEQUENCE [LARGE SCALE GENOMIC DNA]</scope>
</reference>
<proteinExistence type="predicted"/>
<evidence type="ECO:0000313" key="2">
    <source>
        <dbReference type="Proteomes" id="UP001189429"/>
    </source>
</evidence>
<protein>
    <recommendedName>
        <fullName evidence="3">Anaphase-promoting complex subunit 1</fullName>
    </recommendedName>
</protein>
<sequence length="295" mass="31001">MSSTSCQSGPGNCGHTSCLDGKVVKLLLVLPHTALVLAELQQADKLHQLGLLRVSVAAAGQLLHVGQGEVHSGTFTWPSSCRVGSAAWATLQAVTPCCSAVLLPWRTLPASTPFSRARQQQAVAMPPKPSTSVGTLAPLPAVPRRRALALARFLEQLLADWRGGTNNDVWEQLALSTQQPEDTQAIAEGAALELQLAAHDDDRTGEACFFGVVLARLSAGGGVRLREDAVQDLQAACAALLGRHLDFAARIGGLRSSLAPPPLRVHGGQLGLPETLCAPRTSRLHSRGVEVDGPL</sequence>
<organism evidence="1 2">
    <name type="scientific">Prorocentrum cordatum</name>
    <dbReference type="NCBI Taxonomy" id="2364126"/>
    <lineage>
        <taxon>Eukaryota</taxon>
        <taxon>Sar</taxon>
        <taxon>Alveolata</taxon>
        <taxon>Dinophyceae</taxon>
        <taxon>Prorocentrales</taxon>
        <taxon>Prorocentraceae</taxon>
        <taxon>Prorocentrum</taxon>
    </lineage>
</organism>